<organism evidence="1 2">
    <name type="scientific">Cohnella xylanilytica</name>
    <dbReference type="NCBI Taxonomy" id="557555"/>
    <lineage>
        <taxon>Bacteria</taxon>
        <taxon>Bacillati</taxon>
        <taxon>Bacillota</taxon>
        <taxon>Bacilli</taxon>
        <taxon>Bacillales</taxon>
        <taxon>Paenibacillaceae</taxon>
        <taxon>Cohnella</taxon>
    </lineage>
</organism>
<accession>A0A841U5Q8</accession>
<proteinExistence type="predicted"/>
<dbReference type="AlphaFoldDB" id="A0A841U5Q8"/>
<sequence>MGKHFELLNDAEVKKAIRVLVAKGITLREVEEAYRYYDRIKNNHEKVDVCKLLF</sequence>
<name>A0A841U5Q8_9BACL</name>
<comment type="caution">
    <text evidence="1">The sequence shown here is derived from an EMBL/GenBank/DDBJ whole genome shotgun (WGS) entry which is preliminary data.</text>
</comment>
<keyword evidence="2" id="KW-1185">Reference proteome</keyword>
<protein>
    <submittedName>
        <fullName evidence="1">Uncharacterized protein</fullName>
    </submittedName>
</protein>
<reference evidence="1 2" key="1">
    <citation type="submission" date="2020-08" db="EMBL/GenBank/DDBJ databases">
        <title>Cohnella phylogeny.</title>
        <authorList>
            <person name="Dunlap C."/>
        </authorList>
    </citation>
    <scope>NUCLEOTIDE SEQUENCE [LARGE SCALE GENOMIC DNA]</scope>
    <source>
        <strain evidence="1 2">DSM 25239</strain>
    </source>
</reference>
<dbReference type="RefSeq" id="WP_185138375.1">
    <property type="nucleotide sequence ID" value="NZ_JACJVR010000090.1"/>
</dbReference>
<evidence type="ECO:0000313" key="1">
    <source>
        <dbReference type="EMBL" id="MBB6694408.1"/>
    </source>
</evidence>
<gene>
    <name evidence="1" type="ORF">H7B90_23710</name>
</gene>
<dbReference type="EMBL" id="JACJVR010000090">
    <property type="protein sequence ID" value="MBB6694408.1"/>
    <property type="molecule type" value="Genomic_DNA"/>
</dbReference>
<dbReference type="Proteomes" id="UP000553776">
    <property type="component" value="Unassembled WGS sequence"/>
</dbReference>
<evidence type="ECO:0000313" key="2">
    <source>
        <dbReference type="Proteomes" id="UP000553776"/>
    </source>
</evidence>